<accession>A0A6M3KVK4</accession>
<dbReference type="EMBL" id="MT142583">
    <property type="protein sequence ID" value="QJA85591.1"/>
    <property type="molecule type" value="Genomic_DNA"/>
</dbReference>
<reference evidence="1" key="1">
    <citation type="submission" date="2020-03" db="EMBL/GenBank/DDBJ databases">
        <title>The deep terrestrial virosphere.</title>
        <authorList>
            <person name="Holmfeldt K."/>
            <person name="Nilsson E."/>
            <person name="Simone D."/>
            <person name="Lopez-Fernandez M."/>
            <person name="Wu X."/>
            <person name="de Brujin I."/>
            <person name="Lundin D."/>
            <person name="Andersson A."/>
            <person name="Bertilsson S."/>
            <person name="Dopson M."/>
        </authorList>
    </citation>
    <scope>NUCLEOTIDE SEQUENCE</scope>
    <source>
        <strain evidence="1">MM415B02202</strain>
    </source>
</reference>
<name>A0A6M3KVK4_9ZZZZ</name>
<gene>
    <name evidence="1" type="ORF">MM415B02202_0030</name>
</gene>
<dbReference type="AlphaFoldDB" id="A0A6M3KVK4"/>
<sequence>MDILVVFPVFGQKPYQTPELYKIFGSANLAKRFIDENQTDHCHLTFRQWEVECRTQKKLQKI</sequence>
<proteinExistence type="predicted"/>
<evidence type="ECO:0000313" key="1">
    <source>
        <dbReference type="EMBL" id="QJA85591.1"/>
    </source>
</evidence>
<protein>
    <submittedName>
        <fullName evidence="1">Uncharacterized protein</fullName>
    </submittedName>
</protein>
<organism evidence="1">
    <name type="scientific">viral metagenome</name>
    <dbReference type="NCBI Taxonomy" id="1070528"/>
    <lineage>
        <taxon>unclassified sequences</taxon>
        <taxon>metagenomes</taxon>
        <taxon>organismal metagenomes</taxon>
    </lineage>
</organism>